<name>A0AA43TYA3_9LECA</name>
<keyword evidence="5" id="KW-0808">Transferase</keyword>
<feature type="compositionally biased region" description="Polar residues" evidence="8">
    <location>
        <begin position="58"/>
        <end position="71"/>
    </location>
</feature>
<feature type="compositionally biased region" description="Polar residues" evidence="8">
    <location>
        <begin position="629"/>
        <end position="643"/>
    </location>
</feature>
<feature type="region of interest" description="Disordered" evidence="8">
    <location>
        <begin position="16"/>
        <end position="78"/>
    </location>
</feature>
<keyword evidence="6" id="KW-0479">Metal-binding</keyword>
<dbReference type="GO" id="GO:0010605">
    <property type="term" value="P:negative regulation of macromolecule metabolic process"/>
    <property type="evidence" value="ECO:0007669"/>
    <property type="project" value="UniProtKB-ARBA"/>
</dbReference>
<dbReference type="Pfam" id="PF03828">
    <property type="entry name" value="PAP_assoc"/>
    <property type="match status" value="1"/>
</dbReference>
<reference evidence="11" key="1">
    <citation type="journal article" date="2023" name="Genome Biol. Evol.">
        <title>First Whole Genome Sequence and Flow Cytometry Genome Size Data for the Lichen-Forming Fungus Ramalina farinacea (Ascomycota).</title>
        <authorList>
            <person name="Llewellyn T."/>
            <person name="Mian S."/>
            <person name="Hill R."/>
            <person name="Leitch I.J."/>
            <person name="Gaya E."/>
        </authorList>
    </citation>
    <scope>NUCLEOTIDE SEQUENCE</scope>
    <source>
        <strain evidence="11">LIQ254RAFAR</strain>
    </source>
</reference>
<dbReference type="GO" id="GO:1990817">
    <property type="term" value="F:poly(A) RNA polymerase activity"/>
    <property type="evidence" value="ECO:0007669"/>
    <property type="project" value="UniProtKB-EC"/>
</dbReference>
<dbReference type="Pfam" id="PF22600">
    <property type="entry name" value="MTPAP-like_central"/>
    <property type="match status" value="2"/>
</dbReference>
<organism evidence="11 12">
    <name type="scientific">Ramalina farinacea</name>
    <dbReference type="NCBI Taxonomy" id="258253"/>
    <lineage>
        <taxon>Eukaryota</taxon>
        <taxon>Fungi</taxon>
        <taxon>Dikarya</taxon>
        <taxon>Ascomycota</taxon>
        <taxon>Pezizomycotina</taxon>
        <taxon>Lecanoromycetes</taxon>
        <taxon>OSLEUM clade</taxon>
        <taxon>Lecanoromycetidae</taxon>
        <taxon>Lecanorales</taxon>
        <taxon>Lecanorineae</taxon>
        <taxon>Ramalinaceae</taxon>
        <taxon>Ramalina</taxon>
    </lineage>
</organism>
<evidence type="ECO:0000259" key="10">
    <source>
        <dbReference type="Pfam" id="PF22600"/>
    </source>
</evidence>
<evidence type="ECO:0000256" key="7">
    <source>
        <dbReference type="ARBA" id="ARBA00022842"/>
    </source>
</evidence>
<protein>
    <recommendedName>
        <fullName evidence="4">polynucleotide adenylyltransferase</fullName>
        <ecNumber evidence="4">2.7.7.19</ecNumber>
    </recommendedName>
</protein>
<dbReference type="EMBL" id="JAPUFD010000018">
    <property type="protein sequence ID" value="MDI1492299.1"/>
    <property type="molecule type" value="Genomic_DNA"/>
</dbReference>
<proteinExistence type="inferred from homology"/>
<dbReference type="InterPro" id="IPR043519">
    <property type="entry name" value="NT_sf"/>
</dbReference>
<dbReference type="PANTHER" id="PTHR12271">
    <property type="entry name" value="POLY A POLYMERASE CID PAP -RELATED"/>
    <property type="match status" value="1"/>
</dbReference>
<feature type="region of interest" description="Disordered" evidence="8">
    <location>
        <begin position="486"/>
        <end position="505"/>
    </location>
</feature>
<evidence type="ECO:0000256" key="8">
    <source>
        <dbReference type="SAM" id="MobiDB-lite"/>
    </source>
</evidence>
<evidence type="ECO:0000256" key="3">
    <source>
        <dbReference type="ARBA" id="ARBA00008593"/>
    </source>
</evidence>
<dbReference type="SUPFAM" id="SSF81301">
    <property type="entry name" value="Nucleotidyltransferase"/>
    <property type="match status" value="1"/>
</dbReference>
<evidence type="ECO:0000256" key="5">
    <source>
        <dbReference type="ARBA" id="ARBA00022679"/>
    </source>
</evidence>
<feature type="region of interest" description="Disordered" evidence="8">
    <location>
        <begin position="426"/>
        <end position="480"/>
    </location>
</feature>
<keyword evidence="7" id="KW-0460">Magnesium</keyword>
<feature type="compositionally biased region" description="Low complexity" evidence="8">
    <location>
        <begin position="442"/>
        <end position="451"/>
    </location>
</feature>
<dbReference type="Gene3D" id="1.10.1410.10">
    <property type="match status" value="1"/>
</dbReference>
<accession>A0AA43TYA3</accession>
<feature type="domain" description="PAP-associated" evidence="9">
    <location>
        <begin position="326"/>
        <end position="380"/>
    </location>
</feature>
<dbReference type="Gene3D" id="3.30.460.10">
    <property type="entry name" value="Beta Polymerase, domain 2"/>
    <property type="match status" value="1"/>
</dbReference>
<evidence type="ECO:0000313" key="12">
    <source>
        <dbReference type="Proteomes" id="UP001161017"/>
    </source>
</evidence>
<evidence type="ECO:0000256" key="4">
    <source>
        <dbReference type="ARBA" id="ARBA00012388"/>
    </source>
</evidence>
<feature type="region of interest" description="Disordered" evidence="8">
    <location>
        <begin position="942"/>
        <end position="1153"/>
    </location>
</feature>
<evidence type="ECO:0000256" key="6">
    <source>
        <dbReference type="ARBA" id="ARBA00022723"/>
    </source>
</evidence>
<dbReference type="AlphaFoldDB" id="A0AA43TYA3"/>
<feature type="compositionally biased region" description="Polar residues" evidence="8">
    <location>
        <begin position="1109"/>
        <end position="1123"/>
    </location>
</feature>
<dbReference type="Proteomes" id="UP001161017">
    <property type="component" value="Unassembled WGS sequence"/>
</dbReference>
<comment type="cofactor">
    <cofactor evidence="2">
        <name>Mg(2+)</name>
        <dbReference type="ChEBI" id="CHEBI:18420"/>
    </cofactor>
</comment>
<dbReference type="SUPFAM" id="SSF81631">
    <property type="entry name" value="PAP/OAS1 substrate-binding domain"/>
    <property type="match status" value="1"/>
</dbReference>
<keyword evidence="12" id="KW-1185">Reference proteome</keyword>
<feature type="compositionally biased region" description="Low complexity" evidence="8">
    <location>
        <begin position="1080"/>
        <end position="1095"/>
    </location>
</feature>
<evidence type="ECO:0000259" key="9">
    <source>
        <dbReference type="Pfam" id="PF03828"/>
    </source>
</evidence>
<dbReference type="EC" id="2.7.7.19" evidence="4"/>
<feature type="domain" description="Poly(A) RNA polymerase mitochondrial-like central palm" evidence="10">
    <location>
        <begin position="123"/>
        <end position="183"/>
    </location>
</feature>
<dbReference type="GO" id="GO:0031123">
    <property type="term" value="P:RNA 3'-end processing"/>
    <property type="evidence" value="ECO:0007669"/>
    <property type="project" value="TreeGrafter"/>
</dbReference>
<feature type="region of interest" description="Disordered" evidence="8">
    <location>
        <begin position="595"/>
        <end position="667"/>
    </location>
</feature>
<evidence type="ECO:0000256" key="1">
    <source>
        <dbReference type="ARBA" id="ARBA00001936"/>
    </source>
</evidence>
<feature type="domain" description="Poly(A) RNA polymerase mitochondrial-like central palm" evidence="10">
    <location>
        <begin position="187"/>
        <end position="235"/>
    </location>
</feature>
<dbReference type="PANTHER" id="PTHR12271:SF113">
    <property type="entry name" value="POLY(A) RNA POLYMERASE CID11"/>
    <property type="match status" value="1"/>
</dbReference>
<evidence type="ECO:0000256" key="2">
    <source>
        <dbReference type="ARBA" id="ARBA00001946"/>
    </source>
</evidence>
<comment type="similarity">
    <text evidence="3">Belongs to the DNA polymerase type-B-like family.</text>
</comment>
<evidence type="ECO:0000313" key="11">
    <source>
        <dbReference type="EMBL" id="MDI1492299.1"/>
    </source>
</evidence>
<feature type="compositionally biased region" description="Polar residues" evidence="8">
    <location>
        <begin position="789"/>
        <end position="799"/>
    </location>
</feature>
<dbReference type="InterPro" id="IPR002058">
    <property type="entry name" value="PAP_assoc"/>
</dbReference>
<feature type="compositionally biased region" description="Basic and acidic residues" evidence="8">
    <location>
        <begin position="1049"/>
        <end position="1058"/>
    </location>
</feature>
<feature type="compositionally biased region" description="Polar residues" evidence="8">
    <location>
        <begin position="598"/>
        <end position="612"/>
    </location>
</feature>
<feature type="region of interest" description="Disordered" evidence="8">
    <location>
        <begin position="743"/>
        <end position="857"/>
    </location>
</feature>
<dbReference type="InterPro" id="IPR054708">
    <property type="entry name" value="MTPAP-like_central"/>
</dbReference>
<sequence length="1153" mass="128924">MPTKEELSDLAQHISALPRPHLTNRHSTSVPSSPFQQNRRLSFEARSPSPSKRLRNGSPKSVHSTIENGTRSRAKAPSFTGCRYETGMAFSRRRIPYSIGGDLLERARTMPKKFLNPTEETKLTGDLRELYDRILPSAESDRRREKFISKLDRILNNRWPGSNIKVHVFGSSGNLLCTSDSDAALAEHGMERVTCVPHAKVPIVKFWDPELELACDMNVNNTLALENTRMIRTYVEIDERVRPLAMIVKHWTKRRILNDAALGGTLSSYSWICMILNFLQTRNPPILPSLHGNQSSKSDVLVNGKFAAFNDDLDNLRGYGTKNRETLGDLLFQLFRRYAHDLDYEKNVVSVREGRLISKEAKKWHLMQNNRLCVEEPFNVERNLGNTADDISFRGIHLELRRAFDLLSDARLDECMEPYRFPPAEERVYEKPVPKPPPTLTRSRSQSQSSRGKGGFGTRGGRYHANNHQPKGRRASSAAASNKYPMHNGLSLALGPEPPTLTREQAAKAQFEQMKLHKRLFDEMQALQRQEYDLRMKQINNQIITGLELQPTDQLPPNGPHSAREHSRQFQMASPGPLTAPLQGGAQFQPFMYPQVPGTPQQSIHTQPSSPSLRAVQPDLRRGVHRSSGLDSSTANMRSQSQPARAMPVNPNAQNAPPLPVNGPNLLHYQGIRHHQQLMQQDPIYYAVESQGRYRPPEALGYIDQRRHPLQPAFDENVPKEYAGYWINDSPPPTIYREDVRVPRMPQGPDLYPRVRGIPPSFGRLRDESRSPSPSSALPYRESYRDRSFSLQSTSSAGSRPQRFERVPGTGPPSRGPVIINGTDSFQTPDPPSMVEAASRAATGSEMTRGSEEPIYEQSLPSDVDIYGNGGFEEGFAMEQAAHLYHGHPLADRSRIDRRGYMDPSSRRVSHQVVDPSASLNMSKLNDRKQGSSWGLNIQFGEVEYTRPPQQKPEPSIPREPSRASKQVSRIDPPAVAATNGQSEKAPSLAPLLSPVREVRTPSPIGRRKEEMSSIAKSAGVKPSPLRSSPLRPTPIKMDLRIPSWSDIIKTKQEKARQNEPSGPPVPHLNGSLTPEPKASTSTPVTSPTRVPQSPQNTPAHVSPKPATPQLQPQVNGWQQQTSKKNKKSRSRPGSGQFPGEPLPLNEAERKGG</sequence>
<comment type="caution">
    <text evidence="11">The sequence shown here is derived from an EMBL/GenBank/DDBJ whole genome shotgun (WGS) entry which is preliminary data.</text>
</comment>
<comment type="cofactor">
    <cofactor evidence="1">
        <name>Mn(2+)</name>
        <dbReference type="ChEBI" id="CHEBI:29035"/>
    </cofactor>
</comment>
<dbReference type="GO" id="GO:0046872">
    <property type="term" value="F:metal ion binding"/>
    <property type="evidence" value="ECO:0007669"/>
    <property type="project" value="UniProtKB-KW"/>
</dbReference>
<dbReference type="CDD" id="cd05402">
    <property type="entry name" value="NT_PAP_TUTase"/>
    <property type="match status" value="1"/>
</dbReference>
<gene>
    <name evidence="11" type="ORF">OHK93_003512</name>
</gene>
<feature type="compositionally biased region" description="Polar residues" evidence="8">
    <location>
        <begin position="25"/>
        <end position="40"/>
    </location>
</feature>